<name>A0AAW0E5H6_9AGAR</name>
<comment type="subcellular location">
    <subcellularLocation>
        <location evidence="1">Nucleus</location>
    </subcellularLocation>
</comment>
<feature type="compositionally biased region" description="Polar residues" evidence="3">
    <location>
        <begin position="552"/>
        <end position="608"/>
    </location>
</feature>
<sequence>MALPQFCHTSSSNSQTDRDDDGRSQNEDEPVATGGLFQSGKWYGNSAIGSIAPGPVIEQAHAESDKPKGIDPLEPSAADNLKTLVQECGVSPHKIPELLQELPPLRTSDVLINYYFNAMISLTVAGRNWTRYAISEKDFRAAYKTVCAHGAHGVGATNPNDIRFLPLLFVVLAIAVRLAPEEVAGDARSRRVTSLRYYWSSRRSLLIAAAIQPDSLDIVLTRLLSARFLTFDRRITECWSQLGAAVRTAEALGLHRDGATMGMDAQQVEYRRRIWSYALVLGRPNSIQDDYTSTLPPSNIDEDSPNAYAQPPLPLSSPTVMTFCILRHQLAGIMGRIVHHFQKVKPGRSPNNPYSEVIALDDELLKFVTNLPPHYSLEPDTSLDDKHPFIPVHRYLLITETLFVRTNLHRPYILRKLQSERYSRSRTACFESAIKDFQVRQAFRERTSDDVRISLSNAYREFQTAMISGMYLVMYPNGKDSQTMHTIVDTFMKDHEGIREMDETTLRELKVIELLKAKAIERSIPEDPDDPDALDRNQENPAQLLLGFQQQASTSKPPLTSLSDLIHHTPNSFPPLTNGNIPQPQSPVIQRWQQQQTAAEHSPATSGGSPAADEDTTAQMIFNIVSNPVEGLNPPMQWNSGGAGGDFNWMGPEIPAQIGSDARLFPLDNTEWNHYWEALLNQIPRGQ</sequence>
<evidence type="ECO:0000256" key="3">
    <source>
        <dbReference type="SAM" id="MobiDB-lite"/>
    </source>
</evidence>
<feature type="region of interest" description="Disordered" evidence="3">
    <location>
        <begin position="291"/>
        <end position="311"/>
    </location>
</feature>
<evidence type="ECO:0000313" key="6">
    <source>
        <dbReference type="Proteomes" id="UP001383192"/>
    </source>
</evidence>
<dbReference type="Proteomes" id="UP001383192">
    <property type="component" value="Unassembled WGS sequence"/>
</dbReference>
<feature type="region of interest" description="Disordered" evidence="3">
    <location>
        <begin position="552"/>
        <end position="613"/>
    </location>
</feature>
<evidence type="ECO:0000313" key="5">
    <source>
        <dbReference type="EMBL" id="KAK7060593.1"/>
    </source>
</evidence>
<dbReference type="InterPro" id="IPR050613">
    <property type="entry name" value="Sec_Metabolite_Reg"/>
</dbReference>
<dbReference type="AlphaFoldDB" id="A0AAW0E5H6"/>
<evidence type="ECO:0000256" key="2">
    <source>
        <dbReference type="ARBA" id="ARBA00023242"/>
    </source>
</evidence>
<gene>
    <name evidence="5" type="ORF">VNI00_001359</name>
</gene>
<dbReference type="GO" id="GO:0008270">
    <property type="term" value="F:zinc ion binding"/>
    <property type="evidence" value="ECO:0007669"/>
    <property type="project" value="InterPro"/>
</dbReference>
<dbReference type="PANTHER" id="PTHR31001:SF87">
    <property type="entry name" value="COL-21"/>
    <property type="match status" value="1"/>
</dbReference>
<feature type="compositionally biased region" description="Basic and acidic residues" evidence="3">
    <location>
        <begin position="16"/>
        <end position="26"/>
    </location>
</feature>
<reference evidence="5 6" key="1">
    <citation type="submission" date="2024-01" db="EMBL/GenBank/DDBJ databases">
        <title>A draft genome for a cacao thread blight-causing isolate of Paramarasmius palmivorus.</title>
        <authorList>
            <person name="Baruah I.K."/>
            <person name="Bukari Y."/>
            <person name="Amoako-Attah I."/>
            <person name="Meinhardt L.W."/>
            <person name="Bailey B.A."/>
            <person name="Cohen S.P."/>
        </authorList>
    </citation>
    <scope>NUCLEOTIDE SEQUENCE [LARGE SCALE GENOMIC DNA]</scope>
    <source>
        <strain evidence="5 6">GH-12</strain>
    </source>
</reference>
<dbReference type="InterPro" id="IPR007219">
    <property type="entry name" value="XnlR_reg_dom"/>
</dbReference>
<protein>
    <recommendedName>
        <fullName evidence="4">Xylanolytic transcriptional activator regulatory domain-containing protein</fullName>
    </recommendedName>
</protein>
<dbReference type="GO" id="GO:0003677">
    <property type="term" value="F:DNA binding"/>
    <property type="evidence" value="ECO:0007669"/>
    <property type="project" value="InterPro"/>
</dbReference>
<dbReference type="GO" id="GO:0005634">
    <property type="term" value="C:nucleus"/>
    <property type="evidence" value="ECO:0007669"/>
    <property type="project" value="UniProtKB-SubCell"/>
</dbReference>
<comment type="caution">
    <text evidence="5">The sequence shown here is derived from an EMBL/GenBank/DDBJ whole genome shotgun (WGS) entry which is preliminary data.</text>
</comment>
<accession>A0AAW0E5H6</accession>
<dbReference type="GO" id="GO:0006351">
    <property type="term" value="P:DNA-templated transcription"/>
    <property type="evidence" value="ECO:0007669"/>
    <property type="project" value="InterPro"/>
</dbReference>
<feature type="region of interest" description="Disordered" evidence="3">
    <location>
        <begin position="1"/>
        <end position="40"/>
    </location>
</feature>
<dbReference type="Pfam" id="PF04082">
    <property type="entry name" value="Fungal_trans"/>
    <property type="match status" value="1"/>
</dbReference>
<evidence type="ECO:0000259" key="4">
    <source>
        <dbReference type="SMART" id="SM00906"/>
    </source>
</evidence>
<proteinExistence type="predicted"/>
<dbReference type="CDD" id="cd12148">
    <property type="entry name" value="fungal_TF_MHR"/>
    <property type="match status" value="1"/>
</dbReference>
<dbReference type="PANTHER" id="PTHR31001">
    <property type="entry name" value="UNCHARACTERIZED TRANSCRIPTIONAL REGULATORY PROTEIN"/>
    <property type="match status" value="1"/>
</dbReference>
<dbReference type="EMBL" id="JAYKXP010000003">
    <property type="protein sequence ID" value="KAK7060593.1"/>
    <property type="molecule type" value="Genomic_DNA"/>
</dbReference>
<organism evidence="5 6">
    <name type="scientific">Paramarasmius palmivorus</name>
    <dbReference type="NCBI Taxonomy" id="297713"/>
    <lineage>
        <taxon>Eukaryota</taxon>
        <taxon>Fungi</taxon>
        <taxon>Dikarya</taxon>
        <taxon>Basidiomycota</taxon>
        <taxon>Agaricomycotina</taxon>
        <taxon>Agaricomycetes</taxon>
        <taxon>Agaricomycetidae</taxon>
        <taxon>Agaricales</taxon>
        <taxon>Marasmiineae</taxon>
        <taxon>Marasmiaceae</taxon>
        <taxon>Paramarasmius</taxon>
    </lineage>
</organism>
<dbReference type="SMART" id="SM00906">
    <property type="entry name" value="Fungal_trans"/>
    <property type="match status" value="1"/>
</dbReference>
<keyword evidence="2" id="KW-0539">Nucleus</keyword>
<keyword evidence="6" id="KW-1185">Reference proteome</keyword>
<evidence type="ECO:0000256" key="1">
    <source>
        <dbReference type="ARBA" id="ARBA00004123"/>
    </source>
</evidence>
<feature type="domain" description="Xylanolytic transcriptional activator regulatory" evidence="4">
    <location>
        <begin position="238"/>
        <end position="303"/>
    </location>
</feature>